<proteinExistence type="predicted"/>
<dbReference type="Gene3D" id="3.30.2310.20">
    <property type="entry name" value="RelE-like"/>
    <property type="match status" value="1"/>
</dbReference>
<dbReference type="InterPro" id="IPR007712">
    <property type="entry name" value="RelE/ParE_toxin"/>
</dbReference>
<dbReference type="AlphaFoldDB" id="A0A4R5UWM6"/>
<protein>
    <submittedName>
        <fullName evidence="2">Type II toxin-antitoxin system RelE/ParE family toxin</fullName>
    </submittedName>
</protein>
<dbReference type="EMBL" id="SMUW01000035">
    <property type="protein sequence ID" value="TDK43476.1"/>
    <property type="molecule type" value="Genomic_DNA"/>
</dbReference>
<sequence length="81" mass="9751">MVNFLVEEWEESFARQFEKRTASFLELLEDFPEIGTVVNKTKKIRGFQLTKQTRIYYRIKGEQILVLTFFDVRQDPDRIGF</sequence>
<keyword evidence="3" id="KW-1185">Reference proteome</keyword>
<accession>A0A4R5UWM6</accession>
<organism evidence="2 3">
    <name type="scientific">Algoriphagus formosus</name>
    <dbReference type="NCBI Taxonomy" id="2007308"/>
    <lineage>
        <taxon>Bacteria</taxon>
        <taxon>Pseudomonadati</taxon>
        <taxon>Bacteroidota</taxon>
        <taxon>Cytophagia</taxon>
        <taxon>Cytophagales</taxon>
        <taxon>Cyclobacteriaceae</taxon>
        <taxon>Algoriphagus</taxon>
    </lineage>
</organism>
<evidence type="ECO:0000256" key="1">
    <source>
        <dbReference type="ARBA" id="ARBA00022649"/>
    </source>
</evidence>
<reference evidence="2 3" key="1">
    <citation type="submission" date="2019-03" db="EMBL/GenBank/DDBJ databases">
        <title>Algoriphagus aquimaris sp. nov., isolated form marine sediment in Pohang, Korea.</title>
        <authorList>
            <person name="Kim J."/>
            <person name="Yoon S.-H."/>
            <person name="Lee S.-S."/>
        </authorList>
    </citation>
    <scope>NUCLEOTIDE SEQUENCE [LARGE SCALE GENOMIC DNA]</scope>
    <source>
        <strain evidence="2 3">F21</strain>
    </source>
</reference>
<dbReference type="Proteomes" id="UP000295438">
    <property type="component" value="Unassembled WGS sequence"/>
</dbReference>
<gene>
    <name evidence="2" type="ORF">E1898_12780</name>
</gene>
<evidence type="ECO:0000313" key="2">
    <source>
        <dbReference type="EMBL" id="TDK43476.1"/>
    </source>
</evidence>
<keyword evidence="1" id="KW-1277">Toxin-antitoxin system</keyword>
<dbReference type="InterPro" id="IPR035093">
    <property type="entry name" value="RelE/ParE_toxin_dom_sf"/>
</dbReference>
<comment type="caution">
    <text evidence="2">The sequence shown here is derived from an EMBL/GenBank/DDBJ whole genome shotgun (WGS) entry which is preliminary data.</text>
</comment>
<dbReference type="Pfam" id="PF05016">
    <property type="entry name" value="ParE_toxin"/>
    <property type="match status" value="1"/>
</dbReference>
<name>A0A4R5UWM6_9BACT</name>
<evidence type="ECO:0000313" key="3">
    <source>
        <dbReference type="Proteomes" id="UP000295438"/>
    </source>
</evidence>